<proteinExistence type="predicted"/>
<dbReference type="AlphaFoldDB" id="A0A8B3CNV9"/>
<dbReference type="EMBL" id="QHCS01000005">
    <property type="protein sequence ID" value="RHX84479.1"/>
    <property type="molecule type" value="Genomic_DNA"/>
</dbReference>
<keyword evidence="1" id="KW-0812">Transmembrane</keyword>
<reference evidence="3" key="1">
    <citation type="submission" date="2018-05" db="EMBL/GenBank/DDBJ databases">
        <title>Leptospira yasudae sp. nov. and Leptospira stimsonii sp. nov., two pathogenic species of the genus Leptospira isolated from environmental sources.</title>
        <authorList>
            <person name="Casanovas-Massana A."/>
            <person name="Hamond C."/>
            <person name="Santos L.A."/>
            <person name="Hacker K.P."/>
            <person name="Balassiano I."/>
            <person name="Medeiros M.A."/>
            <person name="Reis M.G."/>
            <person name="Ko A.I."/>
            <person name="Wunder E.A."/>
        </authorList>
    </citation>
    <scope>NUCLEOTIDE SEQUENCE [LARGE SCALE GENOMIC DNA]</scope>
    <source>
        <strain evidence="3">AMB6-RJ</strain>
    </source>
</reference>
<feature type="transmembrane region" description="Helical" evidence="1">
    <location>
        <begin position="211"/>
        <end position="231"/>
    </location>
</feature>
<keyword evidence="1" id="KW-1133">Transmembrane helix</keyword>
<dbReference type="RefSeq" id="WP_118983055.1">
    <property type="nucleotide sequence ID" value="NZ_QHCS01000005.1"/>
</dbReference>
<sequence>MFFPIFTLFLVSCSTRGSESQIHIDSGNKFDKKGRLAFQIERSEERNSVIRISMMKKESYLSNGRVFKEELSITDQFPQKTMTIDLPEGDYVGSIRIESKNSYAPFKNRIYSTTVLYFDEKMSSSFHASDPSEFLPLDAHLKMKHPGYNEYFGYQNRETYYEYSPLEIRLGSERKFFVKELREEKLNLKKTGLIWAWFGLAFTNPAFYPGIYAAVYGSFFLGPVIFGVAIYDRKTEVADRQ</sequence>
<protein>
    <submittedName>
        <fullName evidence="2">Uncharacterized protein</fullName>
    </submittedName>
</protein>
<accession>A0A8B3CNV9</accession>
<organism evidence="2 3">
    <name type="scientific">Leptospira stimsonii</name>
    <dbReference type="NCBI Taxonomy" id="2202203"/>
    <lineage>
        <taxon>Bacteria</taxon>
        <taxon>Pseudomonadati</taxon>
        <taxon>Spirochaetota</taxon>
        <taxon>Spirochaetia</taxon>
        <taxon>Leptospirales</taxon>
        <taxon>Leptospiraceae</taxon>
        <taxon>Leptospira</taxon>
    </lineage>
</organism>
<keyword evidence="1" id="KW-0472">Membrane</keyword>
<comment type="caution">
    <text evidence="2">The sequence shown here is derived from an EMBL/GenBank/DDBJ whole genome shotgun (WGS) entry which is preliminary data.</text>
</comment>
<dbReference type="Proteomes" id="UP000266669">
    <property type="component" value="Unassembled WGS sequence"/>
</dbReference>
<name>A0A8B3CNV9_9LEPT</name>
<evidence type="ECO:0000313" key="2">
    <source>
        <dbReference type="EMBL" id="RHX84479.1"/>
    </source>
</evidence>
<gene>
    <name evidence="2" type="ORF">DLM78_17300</name>
</gene>
<evidence type="ECO:0000256" key="1">
    <source>
        <dbReference type="SAM" id="Phobius"/>
    </source>
</evidence>
<evidence type="ECO:0000313" key="3">
    <source>
        <dbReference type="Proteomes" id="UP000266669"/>
    </source>
</evidence>